<accession>A0ABV6YY99</accession>
<proteinExistence type="inferred from homology"/>
<evidence type="ECO:0000313" key="6">
    <source>
        <dbReference type="Proteomes" id="UP001594351"/>
    </source>
</evidence>
<evidence type="ECO:0000256" key="2">
    <source>
        <dbReference type="ARBA" id="ARBA00022448"/>
    </source>
</evidence>
<dbReference type="InterPro" id="IPR039424">
    <property type="entry name" value="SBP_5"/>
</dbReference>
<dbReference type="PANTHER" id="PTHR30290">
    <property type="entry name" value="PERIPLASMIC BINDING COMPONENT OF ABC TRANSPORTER"/>
    <property type="match status" value="1"/>
</dbReference>
<dbReference type="Pfam" id="PF00496">
    <property type="entry name" value="SBP_bac_5"/>
    <property type="match status" value="1"/>
</dbReference>
<keyword evidence="2" id="KW-0813">Transport</keyword>
<evidence type="ECO:0000259" key="4">
    <source>
        <dbReference type="Pfam" id="PF00496"/>
    </source>
</evidence>
<gene>
    <name evidence="5" type="ORF">ACFL27_13270</name>
</gene>
<evidence type="ECO:0000256" key="3">
    <source>
        <dbReference type="ARBA" id="ARBA00022729"/>
    </source>
</evidence>
<dbReference type="Proteomes" id="UP001594351">
    <property type="component" value="Unassembled WGS sequence"/>
</dbReference>
<reference evidence="5 6" key="1">
    <citation type="submission" date="2024-09" db="EMBL/GenBank/DDBJ databases">
        <title>Laminarin stimulates single cell rates of sulfate reduction while oxygen inhibits transcriptomic activity in coastal marine sediment.</title>
        <authorList>
            <person name="Lindsay M."/>
            <person name="Orcutt B."/>
            <person name="Emerson D."/>
            <person name="Stepanauskas R."/>
            <person name="D'Angelo T."/>
        </authorList>
    </citation>
    <scope>NUCLEOTIDE SEQUENCE [LARGE SCALE GENOMIC DNA]</scope>
    <source>
        <strain evidence="5">SAG AM-311-K15</strain>
    </source>
</reference>
<evidence type="ECO:0000256" key="1">
    <source>
        <dbReference type="ARBA" id="ARBA00005695"/>
    </source>
</evidence>
<dbReference type="Gene3D" id="3.40.190.10">
    <property type="entry name" value="Periplasmic binding protein-like II"/>
    <property type="match status" value="1"/>
</dbReference>
<dbReference type="InterPro" id="IPR000914">
    <property type="entry name" value="SBP_5_dom"/>
</dbReference>
<organism evidence="5 6">
    <name type="scientific">candidate division CSSED10-310 bacterium</name>
    <dbReference type="NCBI Taxonomy" id="2855610"/>
    <lineage>
        <taxon>Bacteria</taxon>
        <taxon>Bacteria division CSSED10-310</taxon>
    </lineage>
</organism>
<evidence type="ECO:0000313" key="5">
    <source>
        <dbReference type="EMBL" id="MFC1851159.1"/>
    </source>
</evidence>
<dbReference type="PANTHER" id="PTHR30290:SF9">
    <property type="entry name" value="OLIGOPEPTIDE-BINDING PROTEIN APPA"/>
    <property type="match status" value="1"/>
</dbReference>
<comment type="caution">
    <text evidence="5">The sequence shown here is derived from an EMBL/GenBank/DDBJ whole genome shotgun (WGS) entry which is preliminary data.</text>
</comment>
<dbReference type="SUPFAM" id="SSF53850">
    <property type="entry name" value="Periplasmic binding protein-like II"/>
    <property type="match status" value="1"/>
</dbReference>
<sequence length="338" mass="38599">MSNILTPLYSRNQKRIKGRLVIFSGLMLRVMVVFHCSQKEERTAITRAERTADTSAAPEKKTLVRELASDPQNLNPVLLNDYTSYQVLRNIFDPLLDIDGSKDSNLVGRLAQRWDISVDRLSITFFLRPGITWHDGRPFTAEDVEFTFNMAQRADIPALLLKSTVEPLEDVEILDSHTIKFCFRYPFSPGLSQIGRVFIIPKHRLDINGLALENTTRGLSKPVTILNTAFNRNPLGTGPYVFEEWKTGQHIKLSMNQDYWDKAHVAKVPEVIFKIIPNRIVAFNMLQKEDLDVLRAETIHYLRFQRMGTMGQKYVATKFLQPYIFTSAGTCVPSGNFS</sequence>
<comment type="similarity">
    <text evidence="1">Belongs to the bacterial solute-binding protein 5 family.</text>
</comment>
<name>A0ABV6YY99_UNCC1</name>
<keyword evidence="6" id="KW-1185">Reference proteome</keyword>
<dbReference type="EMBL" id="JBHPBY010000158">
    <property type="protein sequence ID" value="MFC1851159.1"/>
    <property type="molecule type" value="Genomic_DNA"/>
</dbReference>
<feature type="domain" description="Solute-binding protein family 5" evidence="4">
    <location>
        <begin position="106"/>
        <end position="296"/>
    </location>
</feature>
<keyword evidence="3" id="KW-0732">Signal</keyword>
<protein>
    <submittedName>
        <fullName evidence="5">ABC transporter substrate-binding protein</fullName>
    </submittedName>
</protein>